<sequence length="217" mass="22142">MYEPLAAPLAAALDAVAGNTAGKTRRASLLSVVGTLVQSAIVLSVPVRGVATTSDLSRGPPLGPVVGSGDLGHSRVGPSSPSWLMDSLASCTSLMLDSTEVPRVLDLVASGTQPGSSAVRWLAVLACTALWLLLTDILPACIDLLARLLPCRWASLLHCVLAGQRSDCPGCATWPIAGTQLLAVIPVVAVLVVAAVPALIYRPAAQGWGNRGKLAAA</sequence>
<keyword evidence="1" id="KW-0472">Membrane</keyword>
<evidence type="ECO:0000313" key="2">
    <source>
        <dbReference type="EMBL" id="GFH30760.1"/>
    </source>
</evidence>
<protein>
    <submittedName>
        <fullName evidence="2">Uncharacterized protein</fullName>
    </submittedName>
</protein>
<dbReference type="Proteomes" id="UP000485058">
    <property type="component" value="Unassembled WGS sequence"/>
</dbReference>
<dbReference type="EMBL" id="BLLF01005128">
    <property type="protein sequence ID" value="GFH30760.1"/>
    <property type="molecule type" value="Genomic_DNA"/>
</dbReference>
<organism evidence="2 3">
    <name type="scientific">Haematococcus lacustris</name>
    <name type="common">Green alga</name>
    <name type="synonym">Haematococcus pluvialis</name>
    <dbReference type="NCBI Taxonomy" id="44745"/>
    <lineage>
        <taxon>Eukaryota</taxon>
        <taxon>Viridiplantae</taxon>
        <taxon>Chlorophyta</taxon>
        <taxon>core chlorophytes</taxon>
        <taxon>Chlorophyceae</taxon>
        <taxon>CS clade</taxon>
        <taxon>Chlamydomonadales</taxon>
        <taxon>Haematococcaceae</taxon>
        <taxon>Haematococcus</taxon>
    </lineage>
</organism>
<dbReference type="AlphaFoldDB" id="A0A6A0AD20"/>
<evidence type="ECO:0000256" key="1">
    <source>
        <dbReference type="SAM" id="Phobius"/>
    </source>
</evidence>
<comment type="caution">
    <text evidence="2">The sequence shown here is derived from an EMBL/GenBank/DDBJ whole genome shotgun (WGS) entry which is preliminary data.</text>
</comment>
<name>A0A6A0AD20_HAELA</name>
<gene>
    <name evidence="2" type="ORF">HaLaN_29678</name>
</gene>
<keyword evidence="1" id="KW-0812">Transmembrane</keyword>
<evidence type="ECO:0000313" key="3">
    <source>
        <dbReference type="Proteomes" id="UP000485058"/>
    </source>
</evidence>
<keyword evidence="1" id="KW-1133">Transmembrane helix</keyword>
<keyword evidence="3" id="KW-1185">Reference proteome</keyword>
<reference evidence="2 3" key="1">
    <citation type="submission" date="2020-02" db="EMBL/GenBank/DDBJ databases">
        <title>Draft genome sequence of Haematococcus lacustris strain NIES-144.</title>
        <authorList>
            <person name="Morimoto D."/>
            <person name="Nakagawa S."/>
            <person name="Yoshida T."/>
            <person name="Sawayama S."/>
        </authorList>
    </citation>
    <scope>NUCLEOTIDE SEQUENCE [LARGE SCALE GENOMIC DNA]</scope>
    <source>
        <strain evidence="2 3">NIES-144</strain>
    </source>
</reference>
<feature type="transmembrane region" description="Helical" evidence="1">
    <location>
        <begin position="181"/>
        <end position="201"/>
    </location>
</feature>
<accession>A0A6A0AD20</accession>
<proteinExistence type="predicted"/>